<protein>
    <recommendedName>
        <fullName evidence="7">Nitroreductase domain-containing protein</fullName>
    </recommendedName>
</protein>
<gene>
    <name evidence="8" type="ORF">A1O9_06752</name>
</gene>
<comment type="subcellular location">
    <subcellularLocation>
        <location evidence="2">Cytoplasm</location>
    </subcellularLocation>
    <subcellularLocation>
        <location evidence="1">Nucleus</location>
    </subcellularLocation>
</comment>
<evidence type="ECO:0000259" key="7">
    <source>
        <dbReference type="Pfam" id="PF00881"/>
    </source>
</evidence>
<accession>A0A072P8W2</accession>
<keyword evidence="6" id="KW-0539">Nucleus</keyword>
<dbReference type="CDD" id="cd02140">
    <property type="entry name" value="Frm2-like"/>
    <property type="match status" value="1"/>
</dbReference>
<keyword evidence="4" id="KW-0963">Cytoplasm</keyword>
<reference evidence="8 9" key="1">
    <citation type="submission" date="2013-03" db="EMBL/GenBank/DDBJ databases">
        <title>The Genome Sequence of Exophiala aquamarina CBS 119918.</title>
        <authorList>
            <consortium name="The Broad Institute Genomics Platform"/>
            <person name="Cuomo C."/>
            <person name="de Hoog S."/>
            <person name="Gorbushina A."/>
            <person name="Walker B."/>
            <person name="Young S.K."/>
            <person name="Zeng Q."/>
            <person name="Gargeya S."/>
            <person name="Fitzgerald M."/>
            <person name="Haas B."/>
            <person name="Abouelleil A."/>
            <person name="Allen A.W."/>
            <person name="Alvarado L."/>
            <person name="Arachchi H.M."/>
            <person name="Berlin A.M."/>
            <person name="Chapman S.B."/>
            <person name="Gainer-Dewar J."/>
            <person name="Goldberg J."/>
            <person name="Griggs A."/>
            <person name="Gujja S."/>
            <person name="Hansen M."/>
            <person name="Howarth C."/>
            <person name="Imamovic A."/>
            <person name="Ireland A."/>
            <person name="Larimer J."/>
            <person name="McCowan C."/>
            <person name="Murphy C."/>
            <person name="Pearson M."/>
            <person name="Poon T.W."/>
            <person name="Priest M."/>
            <person name="Roberts A."/>
            <person name="Saif S."/>
            <person name="Shea T."/>
            <person name="Sisk P."/>
            <person name="Sykes S."/>
            <person name="Wortman J."/>
            <person name="Nusbaum C."/>
            <person name="Birren B."/>
        </authorList>
    </citation>
    <scope>NUCLEOTIDE SEQUENCE [LARGE SCALE GENOMIC DNA]</scope>
    <source>
        <strain evidence="8 9">CBS 119918</strain>
    </source>
</reference>
<dbReference type="STRING" id="1182545.A0A072P8W2"/>
<dbReference type="RefSeq" id="XP_013259154.1">
    <property type="nucleotide sequence ID" value="XM_013403700.1"/>
</dbReference>
<feature type="domain" description="Nitroreductase" evidence="7">
    <location>
        <begin position="9"/>
        <end position="179"/>
    </location>
</feature>
<dbReference type="InterPro" id="IPR033877">
    <property type="entry name" value="Frm2/Hbn1"/>
</dbReference>
<evidence type="ECO:0000256" key="5">
    <source>
        <dbReference type="ARBA" id="ARBA00023002"/>
    </source>
</evidence>
<dbReference type="Pfam" id="PF00881">
    <property type="entry name" value="Nitroreductase"/>
    <property type="match status" value="1"/>
</dbReference>
<dbReference type="SUPFAM" id="SSF55469">
    <property type="entry name" value="FMN-dependent nitroreductase-like"/>
    <property type="match status" value="1"/>
</dbReference>
<dbReference type="InterPro" id="IPR000415">
    <property type="entry name" value="Nitroreductase-like"/>
</dbReference>
<evidence type="ECO:0000256" key="6">
    <source>
        <dbReference type="ARBA" id="ARBA00023242"/>
    </source>
</evidence>
<proteinExistence type="inferred from homology"/>
<name>A0A072P8W2_9EURO</name>
<dbReference type="GO" id="GO:0034599">
    <property type="term" value="P:cellular response to oxidative stress"/>
    <property type="evidence" value="ECO:0007669"/>
    <property type="project" value="InterPro"/>
</dbReference>
<dbReference type="GO" id="GO:0005737">
    <property type="term" value="C:cytoplasm"/>
    <property type="evidence" value="ECO:0007669"/>
    <property type="project" value="UniProtKB-SubCell"/>
</dbReference>
<evidence type="ECO:0000313" key="9">
    <source>
        <dbReference type="Proteomes" id="UP000027920"/>
    </source>
</evidence>
<dbReference type="GeneID" id="25281668"/>
<dbReference type="EMBL" id="AMGV01000005">
    <property type="protein sequence ID" value="KEF56564.1"/>
    <property type="molecule type" value="Genomic_DNA"/>
</dbReference>
<dbReference type="HOGENOM" id="CLU_073125_0_1_1"/>
<evidence type="ECO:0000313" key="8">
    <source>
        <dbReference type="EMBL" id="KEF56564.1"/>
    </source>
</evidence>
<evidence type="ECO:0000256" key="3">
    <source>
        <dbReference type="ARBA" id="ARBA00007118"/>
    </source>
</evidence>
<comment type="caution">
    <text evidence="8">The sequence shown here is derived from an EMBL/GenBank/DDBJ whole genome shotgun (WGS) entry which is preliminary data.</text>
</comment>
<organism evidence="8 9">
    <name type="scientific">Exophiala aquamarina CBS 119918</name>
    <dbReference type="NCBI Taxonomy" id="1182545"/>
    <lineage>
        <taxon>Eukaryota</taxon>
        <taxon>Fungi</taxon>
        <taxon>Dikarya</taxon>
        <taxon>Ascomycota</taxon>
        <taxon>Pezizomycotina</taxon>
        <taxon>Eurotiomycetes</taxon>
        <taxon>Chaetothyriomycetidae</taxon>
        <taxon>Chaetothyriales</taxon>
        <taxon>Herpotrichiellaceae</taxon>
        <taxon>Exophiala</taxon>
    </lineage>
</organism>
<sequence length="203" mass="22766">MSSSFLDAVKSRRTFYQLSHESTIPDSKIHEIVNATVKNAPSSFNSQSTRVVVLLGDEHTKLWEEIVKPAVKAVAPPEAWAGSEQRLNGFKAGYGTILFYEDPADVAKLQEQYALYADKFPQWSEHTSAIHQYILWVALEQEGLGANLQHYNPLIDQKIASTWNVDPKWSLKAQLVFGKPAGQPGEKSFKPLEERVFVHGAKN</sequence>
<dbReference type="PANTHER" id="PTHR43035:SF1">
    <property type="entry name" value="FATTY ACID REPRESSION MUTANT PROTEIN 2-RELATED"/>
    <property type="match status" value="1"/>
</dbReference>
<dbReference type="InterPro" id="IPR029479">
    <property type="entry name" value="Nitroreductase"/>
</dbReference>
<dbReference type="Gene3D" id="3.40.109.10">
    <property type="entry name" value="NADH Oxidase"/>
    <property type="match status" value="1"/>
</dbReference>
<dbReference type="AlphaFoldDB" id="A0A072P8W2"/>
<dbReference type="VEuPathDB" id="FungiDB:A1O9_06752"/>
<dbReference type="OrthoDB" id="2138173at2759"/>
<evidence type="ECO:0000256" key="1">
    <source>
        <dbReference type="ARBA" id="ARBA00004123"/>
    </source>
</evidence>
<comment type="similarity">
    <text evidence="3">Belongs to the nitroreductase family.</text>
</comment>
<dbReference type="GO" id="GO:0005634">
    <property type="term" value="C:nucleus"/>
    <property type="evidence" value="ECO:0007669"/>
    <property type="project" value="UniProtKB-SubCell"/>
</dbReference>
<dbReference type="PANTHER" id="PTHR43035">
    <property type="entry name" value="FATTY ACID REPRESSION MUTANT PROTEIN 2-RELATED"/>
    <property type="match status" value="1"/>
</dbReference>
<dbReference type="GO" id="GO:0016491">
    <property type="term" value="F:oxidoreductase activity"/>
    <property type="evidence" value="ECO:0007669"/>
    <property type="project" value="UniProtKB-KW"/>
</dbReference>
<dbReference type="Proteomes" id="UP000027920">
    <property type="component" value="Unassembled WGS sequence"/>
</dbReference>
<evidence type="ECO:0000256" key="2">
    <source>
        <dbReference type="ARBA" id="ARBA00004496"/>
    </source>
</evidence>
<keyword evidence="9" id="KW-1185">Reference proteome</keyword>
<dbReference type="FunFam" id="3.40.109.10:FF:000001">
    <property type="entry name" value="Nitroreductase family"/>
    <property type="match status" value="1"/>
</dbReference>
<evidence type="ECO:0000256" key="4">
    <source>
        <dbReference type="ARBA" id="ARBA00022490"/>
    </source>
</evidence>
<keyword evidence="5" id="KW-0560">Oxidoreductase</keyword>